<accession>A0A250X4M2</accession>
<evidence type="ECO:0008006" key="3">
    <source>
        <dbReference type="Google" id="ProtNLM"/>
    </source>
</evidence>
<comment type="caution">
    <text evidence="1">The sequence shown here is derived from an EMBL/GenBank/DDBJ whole genome shotgun (WGS) entry which is preliminary data.</text>
</comment>
<dbReference type="Gene3D" id="3.30.1390.10">
    <property type="match status" value="1"/>
</dbReference>
<dbReference type="SUPFAM" id="SSF54736">
    <property type="entry name" value="ClpS-like"/>
    <property type="match status" value="1"/>
</dbReference>
<sequence length="228" mass="25147">MKPDLFRYKDALLKVIQQSARTCTCFALQILLQTYKHICKRIPKMPMIVCRGVRLSSATTSIASYGAVRRTSCTMNAQARFGGDRNGDASMLLQILRECALLPSYVGFDVNKTAGWDSGKDVSFTTTLPKLDSGEGGANRDRSNSAGGGGWRVLLLKHDKHDEKTVVKAITRVVPNSDENHAKNCFHTSKQLGLAIITTCLKEHAEHYRDQLYSYGCRTAIEPDASSS</sequence>
<dbReference type="GO" id="GO:0006508">
    <property type="term" value="P:proteolysis"/>
    <property type="evidence" value="ECO:0007669"/>
    <property type="project" value="InterPro"/>
</dbReference>
<evidence type="ECO:0000313" key="1">
    <source>
        <dbReference type="EMBL" id="GAX78037.1"/>
    </source>
</evidence>
<dbReference type="Proteomes" id="UP000232323">
    <property type="component" value="Unassembled WGS sequence"/>
</dbReference>
<evidence type="ECO:0000313" key="2">
    <source>
        <dbReference type="Proteomes" id="UP000232323"/>
    </source>
</evidence>
<organism evidence="1 2">
    <name type="scientific">Chlamydomonas eustigma</name>
    <dbReference type="NCBI Taxonomy" id="1157962"/>
    <lineage>
        <taxon>Eukaryota</taxon>
        <taxon>Viridiplantae</taxon>
        <taxon>Chlorophyta</taxon>
        <taxon>core chlorophytes</taxon>
        <taxon>Chlorophyceae</taxon>
        <taxon>CS clade</taxon>
        <taxon>Chlamydomonadales</taxon>
        <taxon>Chlamydomonadaceae</taxon>
        <taxon>Chlamydomonas</taxon>
    </lineage>
</organism>
<dbReference type="AlphaFoldDB" id="A0A250X4M2"/>
<protein>
    <recommendedName>
        <fullName evidence="3">Adaptor protein ClpS core domain-containing protein</fullName>
    </recommendedName>
</protein>
<dbReference type="PANTHER" id="PTHR33473:SF13">
    <property type="entry name" value="ATP-DEPENDENT CLP PROTEASE ADAPTER PROTEIN CLPS2, CHLOROPLASTIC"/>
    <property type="match status" value="1"/>
</dbReference>
<dbReference type="PANTHER" id="PTHR33473">
    <property type="entry name" value="ATP-DEPENDENT CLP PROTEASE ADAPTER PROTEIN CLPS1, CHLOROPLASTIC"/>
    <property type="match status" value="1"/>
</dbReference>
<dbReference type="OrthoDB" id="2015242at2759"/>
<dbReference type="InterPro" id="IPR022935">
    <property type="entry name" value="ClpS"/>
</dbReference>
<gene>
    <name evidence="1" type="ORF">CEUSTIGMA_g5479.t1</name>
</gene>
<proteinExistence type="predicted"/>
<dbReference type="STRING" id="1157962.A0A250X4M2"/>
<reference evidence="1 2" key="1">
    <citation type="submission" date="2017-08" db="EMBL/GenBank/DDBJ databases">
        <title>Acidophilic green algal genome provides insights into adaptation to an acidic environment.</title>
        <authorList>
            <person name="Hirooka S."/>
            <person name="Hirose Y."/>
            <person name="Kanesaki Y."/>
            <person name="Higuchi S."/>
            <person name="Fujiwara T."/>
            <person name="Onuma R."/>
            <person name="Era A."/>
            <person name="Ohbayashi R."/>
            <person name="Uzuka A."/>
            <person name="Nozaki H."/>
            <person name="Yoshikawa H."/>
            <person name="Miyagishima S.Y."/>
        </authorList>
    </citation>
    <scope>NUCLEOTIDE SEQUENCE [LARGE SCALE GENOMIC DNA]</scope>
    <source>
        <strain evidence="1 2">NIES-2499</strain>
    </source>
</reference>
<dbReference type="InterPro" id="IPR014719">
    <property type="entry name" value="Ribosomal_bL12_C/ClpS-like"/>
</dbReference>
<keyword evidence="2" id="KW-1185">Reference proteome</keyword>
<name>A0A250X4M2_9CHLO</name>
<dbReference type="EMBL" id="BEGY01000029">
    <property type="protein sequence ID" value="GAX78037.1"/>
    <property type="molecule type" value="Genomic_DNA"/>
</dbReference>